<dbReference type="GO" id="GO:0004185">
    <property type="term" value="F:serine-type carboxypeptidase activity"/>
    <property type="evidence" value="ECO:0007669"/>
    <property type="project" value="InterPro"/>
</dbReference>
<evidence type="ECO:0000256" key="2">
    <source>
        <dbReference type="ARBA" id="ARBA00022670"/>
    </source>
</evidence>
<evidence type="ECO:0000256" key="5">
    <source>
        <dbReference type="ARBA" id="ARBA00023180"/>
    </source>
</evidence>
<evidence type="ECO:0000256" key="4">
    <source>
        <dbReference type="ARBA" id="ARBA00022801"/>
    </source>
</evidence>
<keyword evidence="1 7" id="KW-0121">Carboxypeptidase</keyword>
<accession>A0A1Y6K493</accession>
<dbReference type="KEGG" id="abat:CFX1CAM_1301"/>
<dbReference type="AlphaFoldDB" id="A0A1Y6K493"/>
<keyword evidence="2" id="KW-0645">Protease</keyword>
<organism evidence="7 8">
    <name type="scientific">Candidatus Brevifilum fermentans</name>
    <dbReference type="NCBI Taxonomy" id="1986204"/>
    <lineage>
        <taxon>Bacteria</taxon>
        <taxon>Bacillati</taxon>
        <taxon>Chloroflexota</taxon>
        <taxon>Anaerolineae</taxon>
        <taxon>Anaerolineales</taxon>
        <taxon>Anaerolineaceae</taxon>
        <taxon>Candidatus Brevifilum</taxon>
    </lineage>
</organism>
<feature type="region of interest" description="Disordered" evidence="6">
    <location>
        <begin position="1"/>
        <end position="26"/>
    </location>
</feature>
<feature type="compositionally biased region" description="Basic and acidic residues" evidence="6">
    <location>
        <begin position="1"/>
        <end position="11"/>
    </location>
</feature>
<dbReference type="InterPro" id="IPR029058">
    <property type="entry name" value="AB_hydrolase_fold"/>
</dbReference>
<dbReference type="EMBL" id="LT859958">
    <property type="protein sequence ID" value="SMX54366.1"/>
    <property type="molecule type" value="Genomic_DNA"/>
</dbReference>
<dbReference type="Gene3D" id="3.40.50.1820">
    <property type="entry name" value="alpha/beta hydrolase"/>
    <property type="match status" value="1"/>
</dbReference>
<evidence type="ECO:0000313" key="7">
    <source>
        <dbReference type="EMBL" id="SMX54366.1"/>
    </source>
</evidence>
<evidence type="ECO:0000313" key="8">
    <source>
        <dbReference type="Proteomes" id="UP000195514"/>
    </source>
</evidence>
<evidence type="ECO:0000256" key="6">
    <source>
        <dbReference type="SAM" id="MobiDB-lite"/>
    </source>
</evidence>
<dbReference type="PANTHER" id="PTHR11802:SF3">
    <property type="entry name" value="RETINOID-INDUCIBLE SERINE CARBOXYPEPTIDASE"/>
    <property type="match status" value="1"/>
</dbReference>
<dbReference type="Pfam" id="PF00450">
    <property type="entry name" value="Peptidase_S10"/>
    <property type="match status" value="1"/>
</dbReference>
<reference evidence="8" key="1">
    <citation type="submission" date="2017-05" db="EMBL/GenBank/DDBJ databases">
        <authorList>
            <person name="Kirkegaard R."/>
            <person name="Mcilroy J S."/>
        </authorList>
    </citation>
    <scope>NUCLEOTIDE SEQUENCE [LARGE SCALE GENOMIC DNA]</scope>
</reference>
<dbReference type="InterPro" id="IPR001563">
    <property type="entry name" value="Peptidase_S10"/>
</dbReference>
<keyword evidence="4" id="KW-0378">Hydrolase</keyword>
<gene>
    <name evidence="7" type="ORF">CFX1CAM_1301</name>
</gene>
<keyword evidence="5" id="KW-0325">Glycoprotein</keyword>
<dbReference type="GO" id="GO:0006508">
    <property type="term" value="P:proteolysis"/>
    <property type="evidence" value="ECO:0007669"/>
    <property type="project" value="UniProtKB-KW"/>
</dbReference>
<sequence length="495" mass="56724">MSTENKNKSITEEPEQPTKPTIVEETSSVTQHKIEINGAQLEYTVTTGTIVLKEEDVELGEKQKASIFYIAYTKDNENSERPVTFSFNGGPGSSSVWLHLGLLGPKRVLMDDEGNPIGPPYRLVENEYSLLELTDLVFIDPVSTGYSRTVPKEKPEQFHDVKKDIQSVSEFIRIWTTRNKRWVSPKFIIGESYGTTRAAGLAGYLQQRYGMYLNGIMFVSSILNFLTASFDEGNDLPYILFLPTYTASAWFHHKLPDDLQTDLETAVNEAREYALGDYTVALMKGNRLNADERKAVTAKLARLTGLNESYIEGSNYRINIHRFCKELLRDEGYTIGRFDSRFKGFDKDRVGERNELDPSYAIILGPYTATMYDYLRRDLEYETDLPYEILKSLYQSWKYEDYQNHYVNTAQDLRLGFLLHPGLKVIVCNGYYDLATPFLAAEYTFDHIPLPEKLSADIKMTYYEAGHMMYLHKKSLEKLSGDLKDFIRNSIEISA</sequence>
<protein>
    <submittedName>
        <fullName evidence="7">Peptidase S10 serine carboxypeptidase</fullName>
    </submittedName>
</protein>
<dbReference type="PANTHER" id="PTHR11802">
    <property type="entry name" value="SERINE PROTEASE FAMILY S10 SERINE CARBOXYPEPTIDASE"/>
    <property type="match status" value="1"/>
</dbReference>
<keyword evidence="3" id="KW-0732">Signal</keyword>
<dbReference type="SUPFAM" id="SSF53474">
    <property type="entry name" value="alpha/beta-Hydrolases"/>
    <property type="match status" value="1"/>
</dbReference>
<name>A0A1Y6K493_9CHLR</name>
<keyword evidence="8" id="KW-1185">Reference proteome</keyword>
<evidence type="ECO:0000256" key="1">
    <source>
        <dbReference type="ARBA" id="ARBA00022645"/>
    </source>
</evidence>
<dbReference type="RefSeq" id="WP_087862222.1">
    <property type="nucleotide sequence ID" value="NZ_LT859958.1"/>
</dbReference>
<dbReference type="Proteomes" id="UP000195514">
    <property type="component" value="Chromosome I"/>
</dbReference>
<dbReference type="OrthoDB" id="9770107at2"/>
<proteinExistence type="predicted"/>
<evidence type="ECO:0000256" key="3">
    <source>
        <dbReference type="ARBA" id="ARBA00022729"/>
    </source>
</evidence>